<reference evidence="3" key="1">
    <citation type="submission" date="2015-03" db="EMBL/GenBank/DDBJ databases">
        <title>Draft genome sequence of a novel methanotroph (Sn10-6) isolated from flooded ricefield rhizosphere in India.</title>
        <authorList>
            <person name="Pandit P.S."/>
            <person name="Pore S.D."/>
            <person name="Arora P."/>
            <person name="Kapse N.G."/>
            <person name="Dhakephalkar P.K."/>
            <person name="Rahalkar M.C."/>
        </authorList>
    </citation>
    <scope>NUCLEOTIDE SEQUENCE [LARGE SCALE GENOMIC DNA]</scope>
    <source>
        <strain evidence="3">Sn10-6</strain>
    </source>
</reference>
<evidence type="ECO:0000313" key="2">
    <source>
        <dbReference type="EMBL" id="KJV06675.1"/>
    </source>
</evidence>
<dbReference type="PATRIC" id="fig|1632867.3.peg.5777"/>
<keyword evidence="1" id="KW-0812">Transmembrane</keyword>
<dbReference type="RefSeq" id="WP_045779081.1">
    <property type="nucleotide sequence ID" value="NZ_LAJX01000096.1"/>
</dbReference>
<organism evidence="2 3">
    <name type="scientific">Methylocucumis oryzae</name>
    <dbReference type="NCBI Taxonomy" id="1632867"/>
    <lineage>
        <taxon>Bacteria</taxon>
        <taxon>Pseudomonadati</taxon>
        <taxon>Pseudomonadota</taxon>
        <taxon>Gammaproteobacteria</taxon>
        <taxon>Methylococcales</taxon>
        <taxon>Methylococcaceae</taxon>
        <taxon>Methylocucumis</taxon>
    </lineage>
</organism>
<keyword evidence="1" id="KW-0472">Membrane</keyword>
<protein>
    <submittedName>
        <fullName evidence="2">Uncharacterized protein</fullName>
    </submittedName>
</protein>
<gene>
    <name evidence="2" type="ORF">VZ94_09735</name>
</gene>
<reference evidence="2 3" key="2">
    <citation type="journal article" date="2016" name="Microb. Ecol.">
        <title>Genome Characteristics of a Novel Type I Methanotroph (Sn10-6) Isolated from a Flooded Indian Rice Field.</title>
        <authorList>
            <person name="Rahalkar M.C."/>
            <person name="Pandit P.S."/>
            <person name="Dhakephalkar P.K."/>
            <person name="Pore S."/>
            <person name="Arora P."/>
            <person name="Kapse N."/>
        </authorList>
    </citation>
    <scope>NUCLEOTIDE SEQUENCE [LARGE SCALE GENOMIC DNA]</scope>
    <source>
        <strain evidence="2 3">Sn10-6</strain>
    </source>
</reference>
<evidence type="ECO:0000313" key="3">
    <source>
        <dbReference type="Proteomes" id="UP000033684"/>
    </source>
</evidence>
<dbReference type="Proteomes" id="UP000033684">
    <property type="component" value="Unassembled WGS sequence"/>
</dbReference>
<dbReference type="EMBL" id="LAJX01000096">
    <property type="protein sequence ID" value="KJV06675.1"/>
    <property type="molecule type" value="Genomic_DNA"/>
</dbReference>
<evidence type="ECO:0000256" key="1">
    <source>
        <dbReference type="SAM" id="Phobius"/>
    </source>
</evidence>
<dbReference type="OrthoDB" id="5569820at2"/>
<dbReference type="AlphaFoldDB" id="A0A0F3IIU9"/>
<keyword evidence="1" id="KW-1133">Transmembrane helix</keyword>
<accession>A0A0F3IIU9</accession>
<sequence>MSETTKIIIAVLGAFAVGFIVVGTSKNESKEQIEAASMIRNYVAIQEMASKKCPAAILKETGEQVYFAAETQSDKETYVTLKWTGENADKGGFKKASCTVSSSIGGITELTIDDKVIIKK</sequence>
<keyword evidence="3" id="KW-1185">Reference proteome</keyword>
<feature type="transmembrane region" description="Helical" evidence="1">
    <location>
        <begin position="6"/>
        <end position="24"/>
    </location>
</feature>
<comment type="caution">
    <text evidence="2">The sequence shown here is derived from an EMBL/GenBank/DDBJ whole genome shotgun (WGS) entry which is preliminary data.</text>
</comment>
<proteinExistence type="predicted"/>
<name>A0A0F3IIU9_9GAMM</name>